<dbReference type="InterPro" id="IPR029069">
    <property type="entry name" value="HotDog_dom_sf"/>
</dbReference>
<accession>A0A0F9XEG9</accession>
<dbReference type="SUPFAM" id="SSF54637">
    <property type="entry name" value="Thioesterase/thiol ester dehydrase-isomerase"/>
    <property type="match status" value="2"/>
</dbReference>
<dbReference type="EMBL" id="LAZR01000112">
    <property type="protein sequence ID" value="KKN90193.1"/>
    <property type="molecule type" value="Genomic_DNA"/>
</dbReference>
<evidence type="ECO:0000259" key="2">
    <source>
        <dbReference type="Pfam" id="PF20789"/>
    </source>
</evidence>
<gene>
    <name evidence="3" type="ORF">LCGC14_0230260</name>
</gene>
<dbReference type="Pfam" id="PF13622">
    <property type="entry name" value="4HBT_3"/>
    <property type="match status" value="1"/>
</dbReference>
<dbReference type="InterPro" id="IPR049449">
    <property type="entry name" value="TesB_ACOT8-like_N"/>
</dbReference>
<dbReference type="InterPro" id="IPR042171">
    <property type="entry name" value="Acyl-CoA_hotdog"/>
</dbReference>
<comment type="caution">
    <text evidence="3">The sequence shown here is derived from an EMBL/GenBank/DDBJ whole genome shotgun (WGS) entry which is preliminary data.</text>
</comment>
<evidence type="ECO:0000259" key="1">
    <source>
        <dbReference type="Pfam" id="PF13622"/>
    </source>
</evidence>
<feature type="domain" description="Acyl-CoA thioesterase-like C-terminal" evidence="2">
    <location>
        <begin position="135"/>
        <end position="265"/>
    </location>
</feature>
<dbReference type="Pfam" id="PF20789">
    <property type="entry name" value="4HBT_3C"/>
    <property type="match status" value="1"/>
</dbReference>
<name>A0A0F9XEG9_9ZZZZ</name>
<organism evidence="3">
    <name type="scientific">marine sediment metagenome</name>
    <dbReference type="NCBI Taxonomy" id="412755"/>
    <lineage>
        <taxon>unclassified sequences</taxon>
        <taxon>metagenomes</taxon>
        <taxon>ecological metagenomes</taxon>
    </lineage>
</organism>
<dbReference type="AlphaFoldDB" id="A0A0F9XEG9"/>
<evidence type="ECO:0000313" key="3">
    <source>
        <dbReference type="EMBL" id="KKN90193.1"/>
    </source>
</evidence>
<dbReference type="Gene3D" id="2.40.160.210">
    <property type="entry name" value="Acyl-CoA thioesterase, double hotdog domain"/>
    <property type="match status" value="1"/>
</dbReference>
<proteinExistence type="predicted"/>
<sequence length="267" mass="28957">MTDVTLAEVLATAEQDGTAPRYQVPENWAQGRTAFGGFTGALLVNAARRDRPELPALRSALINFTAPVSQAPTIHSEVLREGRNITTIATRAEIDGKVAATGTFSFGHAQESQLNVGHTAPAAPQGPDDTPSYFPPALKRPPVRFFVNFEVKLIEGSLPFSGSDRGYVRIWARHRDPAMWGTLEGLIAIGDVLPPAAFPMMTRPGPNSSMNWIINLLSDHANTRDGWYMMETQLTAGNGGYSSQVMRVWNTDGDMVADGMQSVIIFA</sequence>
<dbReference type="InterPro" id="IPR049450">
    <property type="entry name" value="ACOT8-like_C"/>
</dbReference>
<reference evidence="3" key="1">
    <citation type="journal article" date="2015" name="Nature">
        <title>Complex archaea that bridge the gap between prokaryotes and eukaryotes.</title>
        <authorList>
            <person name="Spang A."/>
            <person name="Saw J.H."/>
            <person name="Jorgensen S.L."/>
            <person name="Zaremba-Niedzwiedzka K."/>
            <person name="Martijn J."/>
            <person name="Lind A.E."/>
            <person name="van Eijk R."/>
            <person name="Schleper C."/>
            <person name="Guy L."/>
            <person name="Ettema T.J."/>
        </authorList>
    </citation>
    <scope>NUCLEOTIDE SEQUENCE</scope>
</reference>
<feature type="domain" description="Acyl-CoA thioesterase-like N-terminal HotDog" evidence="1">
    <location>
        <begin position="25"/>
        <end position="107"/>
    </location>
</feature>
<evidence type="ECO:0008006" key="4">
    <source>
        <dbReference type="Google" id="ProtNLM"/>
    </source>
</evidence>
<protein>
    <recommendedName>
        <fullName evidence="4">Acyl-CoA thioesterase II</fullName>
    </recommendedName>
</protein>